<dbReference type="EMBL" id="CP071182">
    <property type="protein sequence ID" value="QSO49428.1"/>
    <property type="molecule type" value="Genomic_DNA"/>
</dbReference>
<name>A0A9X7Z9A7_9BACL</name>
<protein>
    <submittedName>
        <fullName evidence="1">Uncharacterized protein</fullName>
    </submittedName>
</protein>
<dbReference type="Proteomes" id="UP000663505">
    <property type="component" value="Chromosome"/>
</dbReference>
<evidence type="ECO:0000313" key="2">
    <source>
        <dbReference type="Proteomes" id="UP000663505"/>
    </source>
</evidence>
<reference evidence="1 2" key="1">
    <citation type="submission" date="2021-02" db="EMBL/GenBank/DDBJ databases">
        <title>Alicyclobacillus curvatus sp. nov. and Alicyclobacillus mengziensis sp. nov., two acidophilic bacteria isolated from acid mine drainage.</title>
        <authorList>
            <person name="Huang Y."/>
        </authorList>
    </citation>
    <scope>NUCLEOTIDE SEQUENCE [LARGE SCALE GENOMIC DNA]</scope>
    <source>
        <strain evidence="1 2">S30H14</strain>
    </source>
</reference>
<keyword evidence="2" id="KW-1185">Reference proteome</keyword>
<sequence length="88" mass="10352">MESQALKVFRRKMVNPLHWKKANRIILRYSEADLQNLERTKHLVSALAAELDVTLTVAEKTQAAKWLVAQRMNPQSYKDRFSVWKKVK</sequence>
<proteinExistence type="predicted"/>
<accession>A0A9X7Z9A7</accession>
<dbReference type="RefSeq" id="WP_206658739.1">
    <property type="nucleotide sequence ID" value="NZ_CP071182.1"/>
</dbReference>
<dbReference type="KEGG" id="afx:JZ786_11250"/>
<organism evidence="1 2">
    <name type="scientific">Alicyclobacillus mengziensis</name>
    <dbReference type="NCBI Taxonomy" id="2931921"/>
    <lineage>
        <taxon>Bacteria</taxon>
        <taxon>Bacillati</taxon>
        <taxon>Bacillota</taxon>
        <taxon>Bacilli</taxon>
        <taxon>Bacillales</taxon>
        <taxon>Alicyclobacillaceae</taxon>
        <taxon>Alicyclobacillus</taxon>
    </lineage>
</organism>
<evidence type="ECO:0000313" key="1">
    <source>
        <dbReference type="EMBL" id="QSO49428.1"/>
    </source>
</evidence>
<gene>
    <name evidence="1" type="ORF">JZ786_11250</name>
</gene>
<dbReference type="AlphaFoldDB" id="A0A9X7Z9A7"/>